<dbReference type="EMBL" id="CAVLEF010000132">
    <property type="protein sequence ID" value="CAK1551666.1"/>
    <property type="molecule type" value="Genomic_DNA"/>
</dbReference>
<gene>
    <name evidence="3" type="ORF">LNINA_LOCUS10784</name>
</gene>
<organism evidence="3 4">
    <name type="scientific">Leptosia nina</name>
    <dbReference type="NCBI Taxonomy" id="320188"/>
    <lineage>
        <taxon>Eukaryota</taxon>
        <taxon>Metazoa</taxon>
        <taxon>Ecdysozoa</taxon>
        <taxon>Arthropoda</taxon>
        <taxon>Hexapoda</taxon>
        <taxon>Insecta</taxon>
        <taxon>Pterygota</taxon>
        <taxon>Neoptera</taxon>
        <taxon>Endopterygota</taxon>
        <taxon>Lepidoptera</taxon>
        <taxon>Glossata</taxon>
        <taxon>Ditrysia</taxon>
        <taxon>Papilionoidea</taxon>
        <taxon>Pieridae</taxon>
        <taxon>Pierinae</taxon>
        <taxon>Leptosia</taxon>
    </lineage>
</organism>
<keyword evidence="4" id="KW-1185">Reference proteome</keyword>
<keyword evidence="2" id="KW-1133">Transmembrane helix</keyword>
<accession>A0AAV1JS53</accession>
<comment type="caution">
    <text evidence="3">The sequence shown here is derived from an EMBL/GenBank/DDBJ whole genome shotgun (WGS) entry which is preliminary data.</text>
</comment>
<protein>
    <submittedName>
        <fullName evidence="3">Uncharacterized protein</fullName>
    </submittedName>
</protein>
<evidence type="ECO:0000256" key="2">
    <source>
        <dbReference type="SAM" id="Phobius"/>
    </source>
</evidence>
<reference evidence="3 4" key="1">
    <citation type="submission" date="2023-11" db="EMBL/GenBank/DDBJ databases">
        <authorList>
            <person name="Okamura Y."/>
        </authorList>
    </citation>
    <scope>NUCLEOTIDE SEQUENCE [LARGE SCALE GENOMIC DNA]</scope>
</reference>
<evidence type="ECO:0000313" key="4">
    <source>
        <dbReference type="Proteomes" id="UP001497472"/>
    </source>
</evidence>
<feature type="compositionally biased region" description="Pro residues" evidence="1">
    <location>
        <begin position="99"/>
        <end position="118"/>
    </location>
</feature>
<sequence>MISFHKKIKSGYMKTLIIDNRNLVDTGTLNSNGEKYGEMEMSKTTYIPNIPTYSGGPSAPGFVEPQRPMGFEEPQRPPGFSEPRNPPGFNVSPHQPAYGNPPPYSETQPSQPPRPAPTVIPARTTVITTVQQTSSDYSGKSNHCKDTPVRRLFVFIFVNAGAVFVFHTAWTVARRPSIIVRNVKPIWDPVHSFYISSKEIYKPLN</sequence>
<keyword evidence="2" id="KW-0812">Transmembrane</keyword>
<dbReference type="Proteomes" id="UP001497472">
    <property type="component" value="Unassembled WGS sequence"/>
</dbReference>
<name>A0AAV1JS53_9NEOP</name>
<evidence type="ECO:0000256" key="1">
    <source>
        <dbReference type="SAM" id="MobiDB-lite"/>
    </source>
</evidence>
<dbReference type="AlphaFoldDB" id="A0AAV1JS53"/>
<evidence type="ECO:0000313" key="3">
    <source>
        <dbReference type="EMBL" id="CAK1551666.1"/>
    </source>
</evidence>
<keyword evidence="2" id="KW-0472">Membrane</keyword>
<feature type="transmembrane region" description="Helical" evidence="2">
    <location>
        <begin position="152"/>
        <end position="173"/>
    </location>
</feature>
<feature type="region of interest" description="Disordered" evidence="1">
    <location>
        <begin position="50"/>
        <end position="119"/>
    </location>
</feature>
<proteinExistence type="predicted"/>